<dbReference type="InterPro" id="IPR003594">
    <property type="entry name" value="HATPase_dom"/>
</dbReference>
<dbReference type="Proteomes" id="UP000297422">
    <property type="component" value="Unassembled WGS sequence"/>
</dbReference>
<evidence type="ECO:0000313" key="2">
    <source>
        <dbReference type="EMBL" id="RHX87502.1"/>
    </source>
</evidence>
<dbReference type="Proteomes" id="UP000266669">
    <property type="component" value="Unassembled WGS sequence"/>
</dbReference>
<reference evidence="3" key="3">
    <citation type="journal article" date="2019" name="PLoS Negl. Trop. Dis.">
        <title>Revisiting the worldwide diversity of Leptospira species in the environment.</title>
        <authorList>
            <person name="Vincent A.T."/>
            <person name="Schiettekatte O."/>
            <person name="Bourhy P."/>
            <person name="Veyrier F.J."/>
            <person name="Picardeau M."/>
        </authorList>
    </citation>
    <scope>NUCLEOTIDE SEQUENCE</scope>
    <source>
        <strain evidence="3">201702407</strain>
    </source>
</reference>
<reference evidence="2" key="4">
    <citation type="journal article" date="2020" name="Int. J. Syst. Evol. Microbiol.">
        <title>Leptospira yasudae sp. nov. and Leptospira stimsonii sp. nov., two new species of the pathogenic group isolated from environmental sources.</title>
        <authorList>
            <person name="Casanovas-Massana A."/>
            <person name="Hamond C."/>
            <person name="Santos L.A."/>
            <person name="de Oliveira D."/>
            <person name="Hacker K.P."/>
            <person name="Balassiano I."/>
            <person name="Costa F."/>
            <person name="Medeiros M.A."/>
            <person name="Reis M.G."/>
            <person name="Ko A.I."/>
            <person name="Wunder E.A."/>
        </authorList>
    </citation>
    <scope>NUCLEOTIDE SEQUENCE</scope>
    <source>
        <strain evidence="2">AMB6-RJ</strain>
    </source>
</reference>
<reference evidence="3" key="2">
    <citation type="submission" date="2018-10" db="EMBL/GenBank/DDBJ databases">
        <authorList>
            <person name="Vincent A.T."/>
            <person name="Schiettekatte O."/>
            <person name="Bourhy P."/>
            <person name="Veyrier F.J."/>
            <person name="Picardeau M."/>
        </authorList>
    </citation>
    <scope>NUCLEOTIDE SEQUENCE</scope>
    <source>
        <strain evidence="3">201702407</strain>
    </source>
</reference>
<evidence type="ECO:0000313" key="3">
    <source>
        <dbReference type="EMBL" id="TGM20391.1"/>
    </source>
</evidence>
<dbReference type="InterPro" id="IPR036890">
    <property type="entry name" value="HATPase_C_sf"/>
</dbReference>
<comment type="caution">
    <text evidence="2">The sequence shown here is derived from an EMBL/GenBank/DDBJ whole genome shotgun (WGS) entry which is preliminary data.</text>
</comment>
<organism evidence="2 4">
    <name type="scientific">Leptospira stimsonii</name>
    <dbReference type="NCBI Taxonomy" id="2202203"/>
    <lineage>
        <taxon>Bacteria</taxon>
        <taxon>Pseudomonadati</taxon>
        <taxon>Spirochaetota</taxon>
        <taxon>Spirochaetia</taxon>
        <taxon>Leptospirales</taxon>
        <taxon>Leptospiraceae</taxon>
        <taxon>Leptospira</taxon>
    </lineage>
</organism>
<evidence type="ECO:0000313" key="5">
    <source>
        <dbReference type="Proteomes" id="UP000297422"/>
    </source>
</evidence>
<dbReference type="EMBL" id="RQGT01000023">
    <property type="protein sequence ID" value="TGM20391.1"/>
    <property type="molecule type" value="Genomic_DNA"/>
</dbReference>
<protein>
    <recommendedName>
        <fullName evidence="1">Histidine kinase/HSP90-like ATPase domain-containing protein</fullName>
    </recommendedName>
</protein>
<dbReference type="AlphaFoldDB" id="A0A4R9LBJ3"/>
<dbReference type="EMBL" id="QHCS01000001">
    <property type="protein sequence ID" value="RHX87502.1"/>
    <property type="molecule type" value="Genomic_DNA"/>
</dbReference>
<evidence type="ECO:0000313" key="4">
    <source>
        <dbReference type="Proteomes" id="UP000266669"/>
    </source>
</evidence>
<feature type="domain" description="Histidine kinase/HSP90-like ATPase" evidence="1">
    <location>
        <begin position="2"/>
        <end position="76"/>
    </location>
</feature>
<sequence>MYQAILNLLLNAKDAMNCNGRIKITQSVISKEMILERFESPNSKYYLQLEILDSGEGMDEFTKEKIFHPFSPQKRTGKEPASDLLS</sequence>
<dbReference type="Pfam" id="PF02518">
    <property type="entry name" value="HATPase_c"/>
    <property type="match status" value="1"/>
</dbReference>
<name>A0A4R9LBJ3_9LEPT</name>
<dbReference type="SUPFAM" id="SSF55874">
    <property type="entry name" value="ATPase domain of HSP90 chaperone/DNA topoisomerase II/histidine kinase"/>
    <property type="match status" value="1"/>
</dbReference>
<evidence type="ECO:0000259" key="1">
    <source>
        <dbReference type="Pfam" id="PF02518"/>
    </source>
</evidence>
<reference evidence="4" key="1">
    <citation type="submission" date="2018-05" db="EMBL/GenBank/DDBJ databases">
        <title>Leptospira yasudae sp. nov. and Leptospira stimsonii sp. nov., two pathogenic species of the genus Leptospira isolated from environmental sources.</title>
        <authorList>
            <person name="Casanovas-Massana A."/>
            <person name="Hamond C."/>
            <person name="Santos L.A."/>
            <person name="Hacker K.P."/>
            <person name="Balassiano I."/>
            <person name="Medeiros M.A."/>
            <person name="Reis M.G."/>
            <person name="Ko A.I."/>
            <person name="Wunder E.A."/>
        </authorList>
    </citation>
    <scope>NUCLEOTIDE SEQUENCE [LARGE SCALE GENOMIC DNA]</scope>
    <source>
        <strain evidence="4">AMB6-RJ</strain>
    </source>
</reference>
<dbReference type="Gene3D" id="3.30.565.10">
    <property type="entry name" value="Histidine kinase-like ATPase, C-terminal domain"/>
    <property type="match status" value="1"/>
</dbReference>
<keyword evidence="5" id="KW-1185">Reference proteome</keyword>
<dbReference type="RefSeq" id="WP_118980150.1">
    <property type="nucleotide sequence ID" value="NZ_QHCS01000001.1"/>
</dbReference>
<accession>A0A4R9LBJ3</accession>
<gene>
    <name evidence="2" type="ORF">DLM78_00320</name>
    <name evidence="3" type="ORF">EHQ90_03235</name>
</gene>
<proteinExistence type="predicted"/>